<evidence type="ECO:0000256" key="3">
    <source>
        <dbReference type="ARBA" id="ARBA00007282"/>
    </source>
</evidence>
<organism evidence="10 11">
    <name type="scientific">Penicillium cf. griseofulvum</name>
    <dbReference type="NCBI Taxonomy" id="2972120"/>
    <lineage>
        <taxon>Eukaryota</taxon>
        <taxon>Fungi</taxon>
        <taxon>Dikarya</taxon>
        <taxon>Ascomycota</taxon>
        <taxon>Pezizomycotina</taxon>
        <taxon>Eurotiomycetes</taxon>
        <taxon>Eurotiomycetidae</taxon>
        <taxon>Eurotiales</taxon>
        <taxon>Aspergillaceae</taxon>
        <taxon>Penicillium</taxon>
    </lineage>
</organism>
<comment type="subcellular location">
    <subcellularLocation>
        <location evidence="1">Membrane</location>
        <topology evidence="1">Multi-pass membrane protein</topology>
    </subcellularLocation>
</comment>
<feature type="transmembrane region" description="Helical" evidence="8">
    <location>
        <begin position="243"/>
        <end position="260"/>
    </location>
</feature>
<dbReference type="AlphaFoldDB" id="A0A9W9J6F0"/>
<comment type="pathway">
    <text evidence="2">Secondary metabolite biosynthesis.</text>
</comment>
<reference evidence="10" key="2">
    <citation type="journal article" date="2023" name="IMA Fungus">
        <title>Comparative genomic study of the Penicillium genus elucidates a diverse pangenome and 15 lateral gene transfer events.</title>
        <authorList>
            <person name="Petersen C."/>
            <person name="Sorensen T."/>
            <person name="Nielsen M.R."/>
            <person name="Sondergaard T.E."/>
            <person name="Sorensen J.L."/>
            <person name="Fitzpatrick D.A."/>
            <person name="Frisvad J.C."/>
            <person name="Nielsen K.L."/>
        </authorList>
    </citation>
    <scope>NUCLEOTIDE SEQUENCE</scope>
    <source>
        <strain evidence="10">IBT 16849</strain>
    </source>
</reference>
<feature type="domain" description="Wax synthase" evidence="9">
    <location>
        <begin position="243"/>
        <end position="330"/>
    </location>
</feature>
<dbReference type="OrthoDB" id="1077582at2759"/>
<evidence type="ECO:0000313" key="11">
    <source>
        <dbReference type="Proteomes" id="UP001150879"/>
    </source>
</evidence>
<name>A0A9W9J6F0_9EURO</name>
<comment type="similarity">
    <text evidence="3">Belongs to the wax synthase family.</text>
</comment>
<evidence type="ECO:0000256" key="2">
    <source>
        <dbReference type="ARBA" id="ARBA00005179"/>
    </source>
</evidence>
<keyword evidence="6 8" id="KW-1133">Transmembrane helix</keyword>
<comment type="caution">
    <text evidence="10">The sequence shown here is derived from an EMBL/GenBank/DDBJ whole genome shotgun (WGS) entry which is preliminary data.</text>
</comment>
<keyword evidence="7 8" id="KW-0472">Membrane</keyword>
<feature type="transmembrane region" description="Helical" evidence="8">
    <location>
        <begin position="363"/>
        <end position="387"/>
    </location>
</feature>
<evidence type="ECO:0000256" key="1">
    <source>
        <dbReference type="ARBA" id="ARBA00004141"/>
    </source>
</evidence>
<sequence>MDHDDADYQRNFESTPINGSIIPHILLFVVQMVALSTPPFPHRKVLFSSAILVLAVVANFSQFTDDPGLGQFFSLAWPHYLSVLEKLIFSVYPGPEATLWRVDRPVQEALNLRSFGPHKLIWAFVIWFNLRGIRWNYQVQNIPTDPMAQRGRWSFILHRLLTFARLLLMADLFTQLAAHNFYATDAHGGAVNSRMLTTRHPNFTCQLYRTAIVGVIPYTFMNLQYVAGAIVWVLLGISQPEDWPPFFGSIVNVTTVRAFWGQFWHQMIRRTVNVYTGAFCDMIKLQPGTIHRYTRLWLSFAISGVMHATSTYIIPAPLNLSFSDRSLGFFQFFLLQAAAITAEDVVLWLYPRIAPTSTHRWRFQWVGYAWVICWFGYSLPFFLDIFLKMKNVEKPMLPFTLLKPAVPFLAMCT</sequence>
<dbReference type="Proteomes" id="UP001150879">
    <property type="component" value="Unassembled WGS sequence"/>
</dbReference>
<dbReference type="PANTHER" id="PTHR31595">
    <property type="entry name" value="LONG-CHAIN-ALCOHOL O-FATTY-ACYLTRANSFERASE 3-RELATED"/>
    <property type="match status" value="1"/>
</dbReference>
<evidence type="ECO:0000313" key="10">
    <source>
        <dbReference type="EMBL" id="KAJ5190086.1"/>
    </source>
</evidence>
<evidence type="ECO:0000256" key="7">
    <source>
        <dbReference type="ARBA" id="ARBA00023136"/>
    </source>
</evidence>
<dbReference type="InterPro" id="IPR044851">
    <property type="entry name" value="Wax_synthase"/>
</dbReference>
<dbReference type="PANTHER" id="PTHR31595:SF57">
    <property type="entry name" value="OS04G0481900 PROTEIN"/>
    <property type="match status" value="1"/>
</dbReference>
<evidence type="ECO:0000256" key="6">
    <source>
        <dbReference type="ARBA" id="ARBA00022989"/>
    </source>
</evidence>
<protein>
    <recommendedName>
        <fullName evidence="9">Wax synthase domain-containing protein</fullName>
    </recommendedName>
</protein>
<evidence type="ECO:0000256" key="4">
    <source>
        <dbReference type="ARBA" id="ARBA00022679"/>
    </source>
</evidence>
<feature type="transmembrane region" description="Helical" evidence="8">
    <location>
        <begin position="327"/>
        <end position="351"/>
    </location>
</feature>
<accession>A0A9W9J6F0</accession>
<gene>
    <name evidence="10" type="ORF">N7472_009100</name>
</gene>
<feature type="transmembrane region" description="Helical" evidence="8">
    <location>
        <begin position="215"/>
        <end position="237"/>
    </location>
</feature>
<dbReference type="InterPro" id="IPR032805">
    <property type="entry name" value="Wax_synthase_dom"/>
</dbReference>
<keyword evidence="11" id="KW-1185">Reference proteome</keyword>
<dbReference type="Pfam" id="PF13813">
    <property type="entry name" value="MBOAT_2"/>
    <property type="match status" value="1"/>
</dbReference>
<reference evidence="10" key="1">
    <citation type="submission" date="2022-11" db="EMBL/GenBank/DDBJ databases">
        <authorList>
            <person name="Petersen C."/>
        </authorList>
    </citation>
    <scope>NUCLEOTIDE SEQUENCE</scope>
    <source>
        <strain evidence="10">IBT 16849</strain>
    </source>
</reference>
<evidence type="ECO:0000259" key="9">
    <source>
        <dbReference type="Pfam" id="PF13813"/>
    </source>
</evidence>
<keyword evidence="4" id="KW-0808">Transferase</keyword>
<dbReference type="GO" id="GO:0006629">
    <property type="term" value="P:lipid metabolic process"/>
    <property type="evidence" value="ECO:0007669"/>
    <property type="project" value="InterPro"/>
</dbReference>
<dbReference type="GO" id="GO:0016020">
    <property type="term" value="C:membrane"/>
    <property type="evidence" value="ECO:0007669"/>
    <property type="project" value="UniProtKB-SubCell"/>
</dbReference>
<feature type="transmembrane region" description="Helical" evidence="8">
    <location>
        <begin position="296"/>
        <end position="315"/>
    </location>
</feature>
<keyword evidence="5 8" id="KW-0812">Transmembrane</keyword>
<dbReference type="EMBL" id="JAPQKP010000005">
    <property type="protein sequence ID" value="KAJ5190086.1"/>
    <property type="molecule type" value="Genomic_DNA"/>
</dbReference>
<evidence type="ECO:0000256" key="8">
    <source>
        <dbReference type="SAM" id="Phobius"/>
    </source>
</evidence>
<proteinExistence type="inferred from homology"/>
<evidence type="ECO:0000256" key="5">
    <source>
        <dbReference type="ARBA" id="ARBA00022692"/>
    </source>
</evidence>
<dbReference type="GO" id="GO:0008374">
    <property type="term" value="F:O-acyltransferase activity"/>
    <property type="evidence" value="ECO:0007669"/>
    <property type="project" value="InterPro"/>
</dbReference>